<dbReference type="PROSITE" id="PS50181">
    <property type="entry name" value="FBOX"/>
    <property type="match status" value="1"/>
</dbReference>
<dbReference type="Proteomes" id="UP000663853">
    <property type="component" value="Unassembled WGS sequence"/>
</dbReference>
<dbReference type="CDD" id="cd09917">
    <property type="entry name" value="F-box_SF"/>
    <property type="match status" value="1"/>
</dbReference>
<protein>
    <recommendedName>
        <fullName evidence="2">F-box domain-containing protein</fullName>
    </recommendedName>
</protein>
<dbReference type="InterPro" id="IPR001810">
    <property type="entry name" value="F-box_dom"/>
</dbReference>
<dbReference type="InterPro" id="IPR036047">
    <property type="entry name" value="F-box-like_dom_sf"/>
</dbReference>
<evidence type="ECO:0000313" key="4">
    <source>
        <dbReference type="Proteomes" id="UP000663853"/>
    </source>
</evidence>
<name>A0A8H2XBP0_9AGAM</name>
<comment type="caution">
    <text evidence="3">The sequence shown here is derived from an EMBL/GenBank/DDBJ whole genome shotgun (WGS) entry which is preliminary data.</text>
</comment>
<feature type="domain" description="F-box" evidence="2">
    <location>
        <begin position="6"/>
        <end position="55"/>
    </location>
</feature>
<dbReference type="SUPFAM" id="SSF81383">
    <property type="entry name" value="F-box domain"/>
    <property type="match status" value="1"/>
</dbReference>
<evidence type="ECO:0000313" key="3">
    <source>
        <dbReference type="EMBL" id="CAE6419606.1"/>
    </source>
</evidence>
<reference evidence="3" key="1">
    <citation type="submission" date="2021-01" db="EMBL/GenBank/DDBJ databases">
        <authorList>
            <person name="Kaushik A."/>
        </authorList>
    </citation>
    <scope>NUCLEOTIDE SEQUENCE</scope>
    <source>
        <strain evidence="3">AG6-10EEA</strain>
    </source>
</reference>
<evidence type="ECO:0000259" key="2">
    <source>
        <dbReference type="PROSITE" id="PS50181"/>
    </source>
</evidence>
<feature type="region of interest" description="Disordered" evidence="1">
    <location>
        <begin position="454"/>
        <end position="488"/>
    </location>
</feature>
<organism evidence="3 4">
    <name type="scientific">Rhizoctonia solani</name>
    <dbReference type="NCBI Taxonomy" id="456999"/>
    <lineage>
        <taxon>Eukaryota</taxon>
        <taxon>Fungi</taxon>
        <taxon>Dikarya</taxon>
        <taxon>Basidiomycota</taxon>
        <taxon>Agaricomycotina</taxon>
        <taxon>Agaricomycetes</taxon>
        <taxon>Cantharellales</taxon>
        <taxon>Ceratobasidiaceae</taxon>
        <taxon>Rhizoctonia</taxon>
    </lineage>
</organism>
<proteinExistence type="predicted"/>
<accession>A0A8H2XBP0</accession>
<gene>
    <name evidence="3" type="ORF">RDB_LOCUS10622</name>
</gene>
<feature type="compositionally biased region" description="Acidic residues" evidence="1">
    <location>
        <begin position="458"/>
        <end position="472"/>
    </location>
</feature>
<dbReference type="AlphaFoldDB" id="A0A8H2XBP0"/>
<sequence length="646" mass="71846">MEAITPPLIFRLPDEIIVRTLHLCSYRTILRFAGICRQYRALVSNTASVQLHVELDASGMEIQRGKSPSSEGYESMLSDIRSYRESWQNLKLETTFQKTHYTTSGPWTIHNGIFVKGLSSDFTFGSGADSLLILPLHLTSHPSPLHFNFTFNAVEVDLSQELAVLVGFDRYADDFTSSRARVNLVSSVTGDPHPAASLTTFSVTLEEFELKFGVRNPSFAIMREILLISFSDTRTERYTIFTWNWQAGNLLHVISDTGILYGTSFLDQGHLAVLVGTSTPRVQKLCLLVYAIHSTSLERPANPDASTTSVTSITPTLQLDFPRLRRNISISPDPSGANILVQPDFIPGRPIQIGSTAFSYPRIPILGMKLTLLETLPGGTSIVQRFHIFACVDHLLRLVQNRRPDQAVLPWSEWGIMGTRWLREEYLRDGSFDRFSHMGISGPRHVQVFEHRLGSQDGDNDTGDEDDEDEKEGGESGASEGDEDWEDDEGVEDVEYGLFSIVDFNPSEWRHNSGAIQVMGTENRNLVRCGYRPSLKGISTDGTTAPEATYSDSRGLGAHANIQPSETVPTIIVGSDTPTILGRRDGFDEPVESRLPYRLTGRVRPVPPGSCWPWIMKHDSVIGLNVRNSTSGAIALGIYRIYACIY</sequence>
<evidence type="ECO:0000256" key="1">
    <source>
        <dbReference type="SAM" id="MobiDB-lite"/>
    </source>
</evidence>
<dbReference type="EMBL" id="CAJMXA010000169">
    <property type="protein sequence ID" value="CAE6419606.1"/>
    <property type="molecule type" value="Genomic_DNA"/>
</dbReference>